<feature type="transmembrane region" description="Helical" evidence="7">
    <location>
        <begin position="490"/>
        <end position="512"/>
    </location>
</feature>
<name>G8BQG9_TETPH</name>
<feature type="transmembrane region" description="Helical" evidence="7">
    <location>
        <begin position="430"/>
        <end position="452"/>
    </location>
</feature>
<keyword evidence="2" id="KW-0813">Transport</keyword>
<dbReference type="eggNOG" id="KOG2533">
    <property type="taxonomic scope" value="Eukaryota"/>
</dbReference>
<keyword evidence="9" id="KW-1185">Reference proteome</keyword>
<evidence type="ECO:0000256" key="4">
    <source>
        <dbReference type="ARBA" id="ARBA00022989"/>
    </source>
</evidence>
<dbReference type="Pfam" id="PF07690">
    <property type="entry name" value="MFS_1"/>
    <property type="match status" value="1"/>
</dbReference>
<dbReference type="EMBL" id="HE612857">
    <property type="protein sequence ID" value="CCE61766.1"/>
    <property type="molecule type" value="Genomic_DNA"/>
</dbReference>
<dbReference type="KEGG" id="tpf:TPHA_0B00940"/>
<dbReference type="PANTHER" id="PTHR43791:SF31">
    <property type="entry name" value="VITAMIN H TRANSPORTER"/>
    <property type="match status" value="1"/>
</dbReference>
<reference evidence="8 9" key="1">
    <citation type="journal article" date="2011" name="Proc. Natl. Acad. Sci. U.S.A.">
        <title>Evolutionary erosion of yeast sex chromosomes by mating-type switching accidents.</title>
        <authorList>
            <person name="Gordon J.L."/>
            <person name="Armisen D."/>
            <person name="Proux-Wera E."/>
            <person name="Oheigeartaigh S.S."/>
            <person name="Byrne K.P."/>
            <person name="Wolfe K.H."/>
        </authorList>
    </citation>
    <scope>NUCLEOTIDE SEQUENCE [LARGE SCALE GENOMIC DNA]</scope>
    <source>
        <strain evidence="9">ATCC 24235 / CBS 4417 / NBRC 1672 / NRRL Y-8282 / UCD 70-5</strain>
    </source>
</reference>
<feature type="transmembrane region" description="Helical" evidence="7">
    <location>
        <begin position="222"/>
        <end position="245"/>
    </location>
</feature>
<evidence type="ECO:0000256" key="5">
    <source>
        <dbReference type="ARBA" id="ARBA00023136"/>
    </source>
</evidence>
<dbReference type="FunFam" id="1.20.1250.20:FF:000065">
    <property type="entry name" value="Putative MFS pantothenate transporter"/>
    <property type="match status" value="1"/>
</dbReference>
<feature type="transmembrane region" description="Helical" evidence="7">
    <location>
        <begin position="458"/>
        <end position="478"/>
    </location>
</feature>
<dbReference type="InterPro" id="IPR036259">
    <property type="entry name" value="MFS_trans_sf"/>
</dbReference>
<dbReference type="OrthoDB" id="3639251at2759"/>
<feature type="transmembrane region" description="Helical" evidence="7">
    <location>
        <begin position="404"/>
        <end position="423"/>
    </location>
</feature>
<organism evidence="8 9">
    <name type="scientific">Tetrapisispora phaffii (strain ATCC 24235 / CBS 4417 / NBRC 1672 / NRRL Y-8282 / UCD 70-5)</name>
    <name type="common">Yeast</name>
    <name type="synonym">Fabospora phaffii</name>
    <dbReference type="NCBI Taxonomy" id="1071381"/>
    <lineage>
        <taxon>Eukaryota</taxon>
        <taxon>Fungi</taxon>
        <taxon>Dikarya</taxon>
        <taxon>Ascomycota</taxon>
        <taxon>Saccharomycotina</taxon>
        <taxon>Saccharomycetes</taxon>
        <taxon>Saccharomycetales</taxon>
        <taxon>Saccharomycetaceae</taxon>
        <taxon>Tetrapisispora</taxon>
    </lineage>
</organism>
<feature type="transmembrane region" description="Helical" evidence="7">
    <location>
        <begin position="359"/>
        <end position="379"/>
    </location>
</feature>
<sequence>MQFLPRLRIISDVYDDTDSDQSSAKVSIIDTVSLEDQTKKLSIAIQEEVTSFDGNDSVLRLKKNFPYELRDEKDRRWYSYFNEYEYRLNKHYRNTKRGAWYEFLYPNHSKKSRAERHLLYKLDMVIAFYFLMLCWSKSVDTSNYTNAYVSGMKEDLHMKGNDFIYTSTIANVGSIIFQLPFMYLLPRFPAHIILPCMDMGWTWFTFACYRAKSLAELRAYRFILNAFGAAYYPVSQYILGCWYAPDELSSRVCMFYCGQLLGTVTSGLLQSKIYDALNGVHGIAGWRWMFLIDAVAISLPTAIIGFFVIPGVPSKCYSLFLTDEEIRIARTRNRLNNIKDAVPKEELKKLWDLSIWKKVFGTSTFWVLVVFDACSWNNFGSTGGAYSLWLKANPDYSISRVNQLSALPASLGFFYVILCSFGADLFRCKWIFMVFAAIMNTISCAILIKWDVSAATKWFAFLLTYFSVAASPCLWTFINDFLRFDPQIKAVTWIAIYSVSQSTYAWIPTLVWPTVDSPRFKTGYISSLIFGAIYGLWTFVVLYFYKRNEKRNALNNGIIIYNSDKEEKPAFVENMLTEDEDGFYYRNDNI</sequence>
<dbReference type="InterPro" id="IPR011701">
    <property type="entry name" value="MFS"/>
</dbReference>
<dbReference type="GO" id="GO:0015225">
    <property type="term" value="F:biotin transmembrane transporter activity"/>
    <property type="evidence" value="ECO:0007669"/>
    <property type="project" value="EnsemblFungi"/>
</dbReference>
<proteinExistence type="inferred from homology"/>
<dbReference type="OMA" id="CAILIKW"/>
<dbReference type="PANTHER" id="PTHR43791">
    <property type="entry name" value="PERMEASE-RELATED"/>
    <property type="match status" value="1"/>
</dbReference>
<gene>
    <name evidence="8" type="primary">TPHA0B00940</name>
    <name evidence="8" type="ordered locus">TPHA_0B00940</name>
</gene>
<feature type="transmembrane region" description="Helical" evidence="7">
    <location>
        <begin position="163"/>
        <end position="185"/>
    </location>
</feature>
<comment type="similarity">
    <text evidence="6">Belongs to the major facilitator superfamily. Allantoate permease family.</text>
</comment>
<keyword evidence="5 7" id="KW-0472">Membrane</keyword>
<dbReference type="RefSeq" id="XP_003684200.1">
    <property type="nucleotide sequence ID" value="XM_003684152.1"/>
</dbReference>
<comment type="subcellular location">
    <subcellularLocation>
        <location evidence="1">Membrane</location>
        <topology evidence="1">Multi-pass membrane protein</topology>
    </subcellularLocation>
</comment>
<accession>G8BQG9</accession>
<evidence type="ECO:0000256" key="2">
    <source>
        <dbReference type="ARBA" id="ARBA00022448"/>
    </source>
</evidence>
<dbReference type="SUPFAM" id="SSF103473">
    <property type="entry name" value="MFS general substrate transporter"/>
    <property type="match status" value="1"/>
</dbReference>
<evidence type="ECO:0008006" key="10">
    <source>
        <dbReference type="Google" id="ProtNLM"/>
    </source>
</evidence>
<evidence type="ECO:0000256" key="7">
    <source>
        <dbReference type="SAM" id="Phobius"/>
    </source>
</evidence>
<dbReference type="Gene3D" id="1.20.1250.20">
    <property type="entry name" value="MFS general substrate transporter like domains"/>
    <property type="match status" value="1"/>
</dbReference>
<evidence type="ECO:0000313" key="9">
    <source>
        <dbReference type="Proteomes" id="UP000005666"/>
    </source>
</evidence>
<dbReference type="HOGENOM" id="CLU_001265_4_2_1"/>
<feature type="transmembrane region" description="Helical" evidence="7">
    <location>
        <begin position="524"/>
        <end position="545"/>
    </location>
</feature>
<dbReference type="AlphaFoldDB" id="G8BQG9"/>
<evidence type="ECO:0000313" key="8">
    <source>
        <dbReference type="EMBL" id="CCE61766.1"/>
    </source>
</evidence>
<keyword evidence="3 7" id="KW-0812">Transmembrane</keyword>
<dbReference type="GeneID" id="11535042"/>
<keyword evidence="4 7" id="KW-1133">Transmembrane helix</keyword>
<protein>
    <recommendedName>
        <fullName evidence="10">Major facilitator superfamily (MFS) profile domain-containing protein</fullName>
    </recommendedName>
</protein>
<feature type="transmembrane region" description="Helical" evidence="7">
    <location>
        <begin position="288"/>
        <end position="309"/>
    </location>
</feature>
<evidence type="ECO:0000256" key="6">
    <source>
        <dbReference type="ARBA" id="ARBA00037968"/>
    </source>
</evidence>
<evidence type="ECO:0000256" key="3">
    <source>
        <dbReference type="ARBA" id="ARBA00022692"/>
    </source>
</evidence>
<dbReference type="GO" id="GO:0005886">
    <property type="term" value="C:plasma membrane"/>
    <property type="evidence" value="ECO:0007669"/>
    <property type="project" value="EnsemblFungi"/>
</dbReference>
<dbReference type="Proteomes" id="UP000005666">
    <property type="component" value="Chromosome 2"/>
</dbReference>
<evidence type="ECO:0000256" key="1">
    <source>
        <dbReference type="ARBA" id="ARBA00004141"/>
    </source>
</evidence>